<dbReference type="InterPro" id="IPR017853">
    <property type="entry name" value="GH"/>
</dbReference>
<dbReference type="RefSeq" id="WP_129209264.1">
    <property type="nucleotide sequence ID" value="NZ_BMGU01000005.1"/>
</dbReference>
<accession>A0A4Q1SBX9</accession>
<dbReference type="PANTHER" id="PTHR10030:SF37">
    <property type="entry name" value="ALPHA-L-FUCOSIDASE-RELATED"/>
    <property type="match status" value="1"/>
</dbReference>
<dbReference type="SUPFAM" id="SSF51445">
    <property type="entry name" value="(Trans)glycosidases"/>
    <property type="match status" value="1"/>
</dbReference>
<evidence type="ECO:0000259" key="7">
    <source>
        <dbReference type="Pfam" id="PF16757"/>
    </source>
</evidence>
<dbReference type="GO" id="GO:0006004">
    <property type="term" value="P:fucose metabolic process"/>
    <property type="evidence" value="ECO:0007669"/>
    <property type="project" value="TreeGrafter"/>
</dbReference>
<keyword evidence="3" id="KW-0732">Signal</keyword>
<evidence type="ECO:0000256" key="2">
    <source>
        <dbReference type="ARBA" id="ARBA00012662"/>
    </source>
</evidence>
<dbReference type="InterPro" id="IPR031919">
    <property type="entry name" value="Fucosidase_C"/>
</dbReference>
<dbReference type="Pfam" id="PF16757">
    <property type="entry name" value="Fucosidase_C"/>
    <property type="match status" value="1"/>
</dbReference>
<dbReference type="InterPro" id="IPR006311">
    <property type="entry name" value="TAT_signal"/>
</dbReference>
<name>A0A4Q1SBX9_9BACT</name>
<evidence type="ECO:0000313" key="8">
    <source>
        <dbReference type="EMBL" id="RXS94527.1"/>
    </source>
</evidence>
<evidence type="ECO:0000256" key="3">
    <source>
        <dbReference type="ARBA" id="ARBA00022729"/>
    </source>
</evidence>
<dbReference type="GO" id="GO:0004560">
    <property type="term" value="F:alpha-L-fucosidase activity"/>
    <property type="evidence" value="ECO:0007669"/>
    <property type="project" value="InterPro"/>
</dbReference>
<dbReference type="InterPro" id="IPR000933">
    <property type="entry name" value="Glyco_hydro_29"/>
</dbReference>
<dbReference type="GO" id="GO:0016139">
    <property type="term" value="P:glycoside catabolic process"/>
    <property type="evidence" value="ECO:0007669"/>
    <property type="project" value="TreeGrafter"/>
</dbReference>
<keyword evidence="9" id="KW-1185">Reference proteome</keyword>
<evidence type="ECO:0000256" key="4">
    <source>
        <dbReference type="ARBA" id="ARBA00022801"/>
    </source>
</evidence>
<comment type="similarity">
    <text evidence="1">Belongs to the glycosyl hydrolase 29 family.</text>
</comment>
<gene>
    <name evidence="8" type="ORF">ESZ00_15790</name>
</gene>
<dbReference type="InterPro" id="IPR013780">
    <property type="entry name" value="Glyco_hydro_b"/>
</dbReference>
<proteinExistence type="inferred from homology"/>
<dbReference type="Gene3D" id="3.20.20.80">
    <property type="entry name" value="Glycosidases"/>
    <property type="match status" value="1"/>
</dbReference>
<evidence type="ECO:0000313" key="9">
    <source>
        <dbReference type="Proteomes" id="UP000290253"/>
    </source>
</evidence>
<evidence type="ECO:0000256" key="1">
    <source>
        <dbReference type="ARBA" id="ARBA00007951"/>
    </source>
</evidence>
<sequence>MLRRDFCKLAAAAAAARAIPSLGQTPTAAALPPGFHQYREDYAAYCATPAKDRIFYALRDGKIVKTQLDEASWKPTEWGEPPVLPIPGGSWDGVPMDSPIPGLGGTGPFQGNWDSLLAYEAPEWYQDAKFGIWAHWSPQCVPEDGDWYGRRMYEEKDDVYKFHLEHYGPQSRFGYKDLCAQWTLLNWEPDEFITRAKKAGARLFIALANHHDSFDAWNSKHQPWNAVSIGPHRDVIGTWAAAARKQGLRFGVTVHQARNWWWFQTSHNADTAGPHAGIPYDGAMTQAQGRDQWWEGLDSQRLYGAKHPFDALPDVSFVKNFYDRTVDLIDQHDPDLLYFDNPRLPMGWGGMNLAAYFYNHNLKTRGKMEAVLNGKEIPDNLAKALVADYERGLTSGIMKYPWQSETCIGDWHYNRSLYEKPGEYGGYLPPRDAIHWMIDTVSKNGTFILNIPGRPDGTIDSKEIAVLDGITKWMEVNGEAIYETRPWKVYGEGPNVIESGAFHGKSIAALGVKDIRFTRNKANTVIYAMMLGWTAEPVVIRSLGTASSSNPGKIAHVELIGTSQPVKWNQSSQGLSIALPKGYAPSVDYAAALKVSLA</sequence>
<feature type="domain" description="Glycoside hydrolase family 29 N-terminal" evidence="6">
    <location>
        <begin position="108"/>
        <end position="479"/>
    </location>
</feature>
<dbReference type="AlphaFoldDB" id="A0A4Q1SBX9"/>
<protein>
    <recommendedName>
        <fullName evidence="2">alpha-L-fucosidase</fullName>
        <ecNumber evidence="2">3.2.1.51</ecNumber>
    </recommendedName>
</protein>
<dbReference type="OrthoDB" id="107551at2"/>
<evidence type="ECO:0000256" key="5">
    <source>
        <dbReference type="ARBA" id="ARBA00023295"/>
    </source>
</evidence>
<dbReference type="Proteomes" id="UP000290253">
    <property type="component" value="Unassembled WGS sequence"/>
</dbReference>
<dbReference type="SMART" id="SM00812">
    <property type="entry name" value="Alpha_L_fucos"/>
    <property type="match status" value="1"/>
</dbReference>
<reference evidence="8 9" key="1">
    <citation type="journal article" date="2016" name="Int. J. Syst. Evol. Microbiol.">
        <title>Acidipila dinghuensis sp. nov., an acidobacterium isolated from forest soil.</title>
        <authorList>
            <person name="Jiang Y.W."/>
            <person name="Wang J."/>
            <person name="Chen M.H."/>
            <person name="Lv Y.Y."/>
            <person name="Qiu L.H."/>
        </authorList>
    </citation>
    <scope>NUCLEOTIDE SEQUENCE [LARGE SCALE GENOMIC DNA]</scope>
    <source>
        <strain evidence="8 9">DHOF10</strain>
    </source>
</reference>
<dbReference type="PANTHER" id="PTHR10030">
    <property type="entry name" value="ALPHA-L-FUCOSIDASE"/>
    <property type="match status" value="1"/>
</dbReference>
<dbReference type="EC" id="3.2.1.51" evidence="2"/>
<evidence type="ECO:0000259" key="6">
    <source>
        <dbReference type="Pfam" id="PF01120"/>
    </source>
</evidence>
<keyword evidence="5" id="KW-0326">Glycosidase</keyword>
<comment type="caution">
    <text evidence="8">The sequence shown here is derived from an EMBL/GenBank/DDBJ whole genome shotgun (WGS) entry which is preliminary data.</text>
</comment>
<dbReference type="GO" id="GO:0005764">
    <property type="term" value="C:lysosome"/>
    <property type="evidence" value="ECO:0007669"/>
    <property type="project" value="TreeGrafter"/>
</dbReference>
<dbReference type="Gene3D" id="2.60.40.1180">
    <property type="entry name" value="Golgi alpha-mannosidase II"/>
    <property type="match status" value="1"/>
</dbReference>
<feature type="domain" description="Alpha-L-fucosidase C-terminal" evidence="7">
    <location>
        <begin position="513"/>
        <end position="594"/>
    </location>
</feature>
<dbReference type="InterPro" id="IPR057739">
    <property type="entry name" value="Glyco_hydro_29_N"/>
</dbReference>
<organism evidence="8 9">
    <name type="scientific">Silvibacterium dinghuense</name>
    <dbReference type="NCBI Taxonomy" id="1560006"/>
    <lineage>
        <taxon>Bacteria</taxon>
        <taxon>Pseudomonadati</taxon>
        <taxon>Acidobacteriota</taxon>
        <taxon>Terriglobia</taxon>
        <taxon>Terriglobales</taxon>
        <taxon>Acidobacteriaceae</taxon>
        <taxon>Silvibacterium</taxon>
    </lineage>
</organism>
<keyword evidence="4" id="KW-0378">Hydrolase</keyword>
<dbReference type="Pfam" id="PF01120">
    <property type="entry name" value="Alpha_L_fucos"/>
    <property type="match status" value="1"/>
</dbReference>
<dbReference type="EMBL" id="SDMK01000003">
    <property type="protein sequence ID" value="RXS94527.1"/>
    <property type="molecule type" value="Genomic_DNA"/>
</dbReference>
<dbReference type="PROSITE" id="PS51318">
    <property type="entry name" value="TAT"/>
    <property type="match status" value="1"/>
</dbReference>